<organism evidence="2 3">
    <name type="scientific">Halalkalibacillus sediminis</name>
    <dbReference type="NCBI Taxonomy" id="2018042"/>
    <lineage>
        <taxon>Bacteria</taxon>
        <taxon>Bacillati</taxon>
        <taxon>Bacillota</taxon>
        <taxon>Bacilli</taxon>
        <taxon>Bacillales</taxon>
        <taxon>Bacillaceae</taxon>
        <taxon>Halalkalibacillus</taxon>
    </lineage>
</organism>
<feature type="transmembrane region" description="Helical" evidence="1">
    <location>
        <begin position="117"/>
        <end position="141"/>
    </location>
</feature>
<name>A0A2I0QQW5_9BACI</name>
<dbReference type="InterPro" id="IPR021354">
    <property type="entry name" value="DUF2975"/>
</dbReference>
<dbReference type="OrthoDB" id="1100174at2"/>
<evidence type="ECO:0000256" key="1">
    <source>
        <dbReference type="SAM" id="Phobius"/>
    </source>
</evidence>
<feature type="transmembrane region" description="Helical" evidence="1">
    <location>
        <begin position="7"/>
        <end position="32"/>
    </location>
</feature>
<feature type="transmembrane region" description="Helical" evidence="1">
    <location>
        <begin position="92"/>
        <end position="111"/>
    </location>
</feature>
<sequence>MRKGSTTFLKVVVVIIALAVVALCIFVLPMIARAVAGDQTFAKWVYPVLIGMYISVIPFFVAMFQSIKLLGYIDKNEAFSDMSVKALRVIKYSALTISLVYTATMPFFFMIGELDDAPGVIVIGMVLVFASFVVAVFAYVLQNILKSALDIKSENDLTV</sequence>
<protein>
    <submittedName>
        <fullName evidence="2">DUF2975 domain-containing protein</fullName>
    </submittedName>
</protein>
<feature type="transmembrane region" description="Helical" evidence="1">
    <location>
        <begin position="44"/>
        <end position="71"/>
    </location>
</feature>
<accession>A0A2I0QQW5</accession>
<dbReference type="RefSeq" id="WP_101332476.1">
    <property type="nucleotide sequence ID" value="NZ_PJNH01000004.1"/>
</dbReference>
<evidence type="ECO:0000313" key="2">
    <source>
        <dbReference type="EMBL" id="PKR76726.1"/>
    </source>
</evidence>
<dbReference type="EMBL" id="PJNH01000004">
    <property type="protein sequence ID" value="PKR76726.1"/>
    <property type="molecule type" value="Genomic_DNA"/>
</dbReference>
<proteinExistence type="predicted"/>
<comment type="caution">
    <text evidence="2">The sequence shown here is derived from an EMBL/GenBank/DDBJ whole genome shotgun (WGS) entry which is preliminary data.</text>
</comment>
<keyword evidence="1" id="KW-1133">Transmembrane helix</keyword>
<keyword evidence="1" id="KW-0472">Membrane</keyword>
<dbReference type="Proteomes" id="UP000243524">
    <property type="component" value="Unassembled WGS sequence"/>
</dbReference>
<dbReference type="Pfam" id="PF11188">
    <property type="entry name" value="DUF2975"/>
    <property type="match status" value="1"/>
</dbReference>
<gene>
    <name evidence="2" type="ORF">CEY16_12975</name>
</gene>
<evidence type="ECO:0000313" key="3">
    <source>
        <dbReference type="Proteomes" id="UP000243524"/>
    </source>
</evidence>
<reference evidence="2 3" key="1">
    <citation type="submission" date="2017-06" db="EMBL/GenBank/DDBJ databases">
        <title>the draft geome sequence of Illustriluteabacillus marina B3227.</title>
        <authorList>
            <person name="He R.-H."/>
            <person name="Du Z.-J."/>
        </authorList>
    </citation>
    <scope>NUCLEOTIDE SEQUENCE [LARGE SCALE GENOMIC DNA]</scope>
    <source>
        <strain evidence="2 3">B3227</strain>
    </source>
</reference>
<keyword evidence="3" id="KW-1185">Reference proteome</keyword>
<keyword evidence="1" id="KW-0812">Transmembrane</keyword>
<dbReference type="AlphaFoldDB" id="A0A2I0QQW5"/>